<reference evidence="1 2" key="1">
    <citation type="journal article" date="2023" name="bioRxiv">
        <title>High-quality genome assemblies of four members of thePodospora anserinaspecies complex.</title>
        <authorList>
            <person name="Ament-Velasquez S.L."/>
            <person name="Vogan A.A."/>
            <person name="Wallerman O."/>
            <person name="Hartmann F."/>
            <person name="Gautier V."/>
            <person name="Silar P."/>
            <person name="Giraud T."/>
            <person name="Johannesson H."/>
        </authorList>
    </citation>
    <scope>NUCLEOTIDE SEQUENCE [LARGE SCALE GENOMIC DNA]</scope>
    <source>
        <strain evidence="1 2">CBS 112042</strain>
    </source>
</reference>
<accession>A0ABR0FG58</accession>
<dbReference type="Proteomes" id="UP001322138">
    <property type="component" value="Unassembled WGS sequence"/>
</dbReference>
<comment type="caution">
    <text evidence="1">The sequence shown here is derived from an EMBL/GenBank/DDBJ whole genome shotgun (WGS) entry which is preliminary data.</text>
</comment>
<proteinExistence type="predicted"/>
<keyword evidence="2" id="KW-1185">Reference proteome</keyword>
<dbReference type="RefSeq" id="XP_062731050.1">
    <property type="nucleotide sequence ID" value="XM_062872839.1"/>
</dbReference>
<protein>
    <submittedName>
        <fullName evidence="1">Uncharacterized protein</fullName>
    </submittedName>
</protein>
<sequence length="104" mass="11764">MSGEKSGCCDGSVYLKNPGLLKPARDHYFRQAPSTSFFTPQSKCPAYPTPCLVVIWRSQLLRPHTATSCQCFVAHIWQNIFPHFFDEEKMAFRGGISYHRAPAP</sequence>
<name>A0ABR0FG58_9PEZI</name>
<gene>
    <name evidence="1" type="ORF">QC761_0080740</name>
</gene>
<evidence type="ECO:0000313" key="2">
    <source>
        <dbReference type="Proteomes" id="UP001322138"/>
    </source>
</evidence>
<dbReference type="GeneID" id="87892148"/>
<evidence type="ECO:0000313" key="1">
    <source>
        <dbReference type="EMBL" id="KAK4642074.1"/>
    </source>
</evidence>
<organism evidence="1 2">
    <name type="scientific">Podospora bellae-mahoneyi</name>
    <dbReference type="NCBI Taxonomy" id="2093777"/>
    <lineage>
        <taxon>Eukaryota</taxon>
        <taxon>Fungi</taxon>
        <taxon>Dikarya</taxon>
        <taxon>Ascomycota</taxon>
        <taxon>Pezizomycotina</taxon>
        <taxon>Sordariomycetes</taxon>
        <taxon>Sordariomycetidae</taxon>
        <taxon>Sordariales</taxon>
        <taxon>Podosporaceae</taxon>
        <taxon>Podospora</taxon>
    </lineage>
</organism>
<dbReference type="EMBL" id="JAFFGZ010000007">
    <property type="protein sequence ID" value="KAK4642074.1"/>
    <property type="molecule type" value="Genomic_DNA"/>
</dbReference>